<protein>
    <recommendedName>
        <fullName evidence="3">THAP domain-containing protein 9</fullName>
    </recommendedName>
</protein>
<evidence type="ECO:0008006" key="3">
    <source>
        <dbReference type="Google" id="ProtNLM"/>
    </source>
</evidence>
<evidence type="ECO:0000313" key="2">
    <source>
        <dbReference type="Proteomes" id="UP000075809"/>
    </source>
</evidence>
<sequence length="118" mass="13948">KNRGNLIFPSDDVIKITKYCETVIRLNSNIIRTTNNIKTIITMKVFNDVCHSVFNDSAMSEHIMHQNIFDNHKTELIKSIIVIYVNLRLFHEAKCVNDSIQKEYIRHKFTKLIHFKNE</sequence>
<name>A0A151XJY2_9HYME</name>
<proteinExistence type="predicted"/>
<gene>
    <name evidence="1" type="ORF">ALC60_00354</name>
</gene>
<dbReference type="STRING" id="64791.A0A151XJY2"/>
<dbReference type="AlphaFoldDB" id="A0A151XJY2"/>
<accession>A0A151XJY2</accession>
<feature type="non-terminal residue" evidence="1">
    <location>
        <position position="1"/>
    </location>
</feature>
<evidence type="ECO:0000313" key="1">
    <source>
        <dbReference type="EMBL" id="KYQ60588.1"/>
    </source>
</evidence>
<keyword evidence="2" id="KW-1185">Reference proteome</keyword>
<organism evidence="1 2">
    <name type="scientific">Mycetomoellerius zeteki</name>
    <dbReference type="NCBI Taxonomy" id="64791"/>
    <lineage>
        <taxon>Eukaryota</taxon>
        <taxon>Metazoa</taxon>
        <taxon>Ecdysozoa</taxon>
        <taxon>Arthropoda</taxon>
        <taxon>Hexapoda</taxon>
        <taxon>Insecta</taxon>
        <taxon>Pterygota</taxon>
        <taxon>Neoptera</taxon>
        <taxon>Endopterygota</taxon>
        <taxon>Hymenoptera</taxon>
        <taxon>Apocrita</taxon>
        <taxon>Aculeata</taxon>
        <taxon>Formicoidea</taxon>
        <taxon>Formicidae</taxon>
        <taxon>Myrmicinae</taxon>
        <taxon>Mycetomoellerius</taxon>
    </lineage>
</organism>
<dbReference type="Proteomes" id="UP000075809">
    <property type="component" value="Unassembled WGS sequence"/>
</dbReference>
<dbReference type="EMBL" id="KQ982056">
    <property type="protein sequence ID" value="KYQ60588.1"/>
    <property type="molecule type" value="Genomic_DNA"/>
</dbReference>
<reference evidence="1 2" key="1">
    <citation type="submission" date="2015-09" db="EMBL/GenBank/DDBJ databases">
        <title>Trachymyrmex zeteki WGS genome.</title>
        <authorList>
            <person name="Nygaard S."/>
            <person name="Hu H."/>
            <person name="Boomsma J."/>
            <person name="Zhang G."/>
        </authorList>
    </citation>
    <scope>NUCLEOTIDE SEQUENCE [LARGE SCALE GENOMIC DNA]</scope>
    <source>
        <strain evidence="1">Tzet28-1</strain>
        <tissue evidence="1">Whole body</tissue>
    </source>
</reference>